<dbReference type="HOGENOM" id="CLU_2317036_0_0_4"/>
<evidence type="ECO:0000313" key="2">
    <source>
        <dbReference type="Proteomes" id="UP000056322"/>
    </source>
</evidence>
<dbReference type="Proteomes" id="UP000056322">
    <property type="component" value="Chromosome 1"/>
</dbReference>
<organism evidence="1 2">
    <name type="scientific">Candidatus Methylopumilus turicensis</name>
    <dbReference type="NCBI Taxonomy" id="1581680"/>
    <lineage>
        <taxon>Bacteria</taxon>
        <taxon>Pseudomonadati</taxon>
        <taxon>Pseudomonadota</taxon>
        <taxon>Betaproteobacteria</taxon>
        <taxon>Nitrosomonadales</taxon>
        <taxon>Methylophilaceae</taxon>
        <taxon>Candidatus Methylopumilus</taxon>
    </lineage>
</organism>
<dbReference type="RefSeq" id="WP_045750806.1">
    <property type="nucleotide sequence ID" value="NZ_LN794158.1"/>
</dbReference>
<gene>
    <name evidence="1" type="ORF">BN1209_0507</name>
</gene>
<evidence type="ECO:0000313" key="1">
    <source>
        <dbReference type="EMBL" id="CEN55553.1"/>
    </source>
</evidence>
<reference evidence="2" key="1">
    <citation type="submission" date="2014-12" db="EMBL/GenBank/DDBJ databases">
        <authorList>
            <person name="Salcher M.M."/>
        </authorList>
    </citation>
    <scope>NUCLEOTIDE SEQUENCE [LARGE SCALE GENOMIC DNA]</scope>
    <source>
        <strain evidence="2">MMS-10A-171</strain>
    </source>
</reference>
<proteinExistence type="predicted"/>
<accession>A0A0B7ITG7</accession>
<dbReference type="EMBL" id="LN794158">
    <property type="protein sequence ID" value="CEN55553.1"/>
    <property type="molecule type" value="Genomic_DNA"/>
</dbReference>
<name>A0A0B7ITG7_9PROT</name>
<protein>
    <submittedName>
        <fullName evidence="1">Uncharacterized protein</fullName>
    </submittedName>
</protein>
<dbReference type="KEGG" id="mbac:BN1209_0507"/>
<keyword evidence="2" id="KW-1185">Reference proteome</keyword>
<dbReference type="AlphaFoldDB" id="A0A0B7ITG7"/>
<sequence>MPETIGYFDFIVIKHHQDYLNFAITFSFGKHFCEVTGMGWQTEKKVHYYISNIIMNKQHATFEEAKEVGIAMVQDSAVFEYLQLDHLAKSYIKAKLAKP</sequence>